<accession>A0ABR8VSC1</accession>
<feature type="transmembrane region" description="Helical" evidence="1">
    <location>
        <begin position="61"/>
        <end position="79"/>
    </location>
</feature>
<comment type="caution">
    <text evidence="2">The sequence shown here is derived from an EMBL/GenBank/DDBJ whole genome shotgun (WGS) entry which is preliminary data.</text>
</comment>
<dbReference type="Proteomes" id="UP000648182">
    <property type="component" value="Unassembled WGS sequence"/>
</dbReference>
<feature type="transmembrane region" description="Helical" evidence="1">
    <location>
        <begin position="86"/>
        <end position="104"/>
    </location>
</feature>
<dbReference type="RefSeq" id="WP_191816484.1">
    <property type="nucleotide sequence ID" value="NZ_JACSPV010000076.1"/>
</dbReference>
<sequence length="220" mass="24612">MHIFTIMYLMGLLLGIGFYALTFFFSQVLNYKKRALIVGLIGVATLVGSLIIGGFSGMPFGLLSLGILTIFSLIAILGKTVLLQKLIFTIIVLFVVSFGVFTFLNKPDYWTINKTNENTYGEIEEYLEKLEKNPKMRGYNILTISEGNKAVILSLGEEMAGNNIEVLNVEEQTEKTIISVRTFYNKSTENNPSIIIGLDRIKSNIEIRDTNGTLYQNISN</sequence>
<proteinExistence type="predicted"/>
<feature type="transmembrane region" description="Helical" evidence="1">
    <location>
        <begin position="6"/>
        <end position="25"/>
    </location>
</feature>
<protein>
    <submittedName>
        <fullName evidence="2">Uncharacterized protein</fullName>
    </submittedName>
</protein>
<name>A0ABR8VSC1_9BACI</name>
<reference evidence="2 3" key="1">
    <citation type="submission" date="2020-08" db="EMBL/GenBank/DDBJ databases">
        <title>A Genomic Blueprint of the Chicken Gut Microbiome.</title>
        <authorList>
            <person name="Gilroy R."/>
            <person name="Ravi A."/>
            <person name="Getino M."/>
            <person name="Pursley I."/>
            <person name="Horton D.L."/>
            <person name="Alikhan N.-F."/>
            <person name="Baker D."/>
            <person name="Gharbi K."/>
            <person name="Hall N."/>
            <person name="Watson M."/>
            <person name="Adriaenssens E.M."/>
            <person name="Foster-Nyarko E."/>
            <person name="Jarju S."/>
            <person name="Secka A."/>
            <person name="Antonio M."/>
            <person name="Oren A."/>
            <person name="Chaudhuri R."/>
            <person name="La Ragione R.M."/>
            <person name="Hildebrand F."/>
            <person name="Pallen M.J."/>
        </authorList>
    </citation>
    <scope>NUCLEOTIDE SEQUENCE [LARGE SCALE GENOMIC DNA]</scope>
    <source>
        <strain evidence="2 3">Sa1BUA2</strain>
    </source>
</reference>
<evidence type="ECO:0000313" key="2">
    <source>
        <dbReference type="EMBL" id="MBD8007660.1"/>
    </source>
</evidence>
<keyword evidence="3" id="KW-1185">Reference proteome</keyword>
<keyword evidence="1" id="KW-0472">Membrane</keyword>
<dbReference type="EMBL" id="JACSPV010000076">
    <property type="protein sequence ID" value="MBD8007660.1"/>
    <property type="molecule type" value="Genomic_DNA"/>
</dbReference>
<keyword evidence="1" id="KW-1133">Transmembrane helix</keyword>
<organism evidence="2 3">
    <name type="scientific">Bacillus norwichensis</name>
    <dbReference type="NCBI Taxonomy" id="2762217"/>
    <lineage>
        <taxon>Bacteria</taxon>
        <taxon>Bacillati</taxon>
        <taxon>Bacillota</taxon>
        <taxon>Bacilli</taxon>
        <taxon>Bacillales</taxon>
        <taxon>Bacillaceae</taxon>
        <taxon>Bacillus</taxon>
    </lineage>
</organism>
<feature type="transmembrane region" description="Helical" evidence="1">
    <location>
        <begin position="37"/>
        <end position="55"/>
    </location>
</feature>
<evidence type="ECO:0000256" key="1">
    <source>
        <dbReference type="SAM" id="Phobius"/>
    </source>
</evidence>
<evidence type="ECO:0000313" key="3">
    <source>
        <dbReference type="Proteomes" id="UP000648182"/>
    </source>
</evidence>
<gene>
    <name evidence="2" type="ORF">H9631_21710</name>
</gene>
<keyword evidence="1" id="KW-0812">Transmembrane</keyword>